<dbReference type="Proteomes" id="UP000000328">
    <property type="component" value="Chromosome"/>
</dbReference>
<dbReference type="InterPro" id="IPR010610">
    <property type="entry name" value="EryCIII-like_C"/>
</dbReference>
<accession>A0A0H3DDN4</accession>
<dbReference type="KEGG" id="amd:AMED_6456"/>
<dbReference type="InterPro" id="IPR050426">
    <property type="entry name" value="Glycosyltransferase_28"/>
</dbReference>
<protein>
    <submittedName>
        <fullName evidence="2">Glycosyl transferase family protein</fullName>
    </submittedName>
</protein>
<dbReference type="RefSeq" id="WP_013228237.1">
    <property type="nucleotide sequence ID" value="NC_014318.1"/>
</dbReference>
<dbReference type="GO" id="GO:0016758">
    <property type="term" value="F:hexosyltransferase activity"/>
    <property type="evidence" value="ECO:0007669"/>
    <property type="project" value="UniProtKB-ARBA"/>
</dbReference>
<organism evidence="2 3">
    <name type="scientific">Amycolatopsis mediterranei (strain U-32)</name>
    <dbReference type="NCBI Taxonomy" id="749927"/>
    <lineage>
        <taxon>Bacteria</taxon>
        <taxon>Bacillati</taxon>
        <taxon>Actinomycetota</taxon>
        <taxon>Actinomycetes</taxon>
        <taxon>Pseudonocardiales</taxon>
        <taxon>Pseudonocardiaceae</taxon>
        <taxon>Amycolatopsis</taxon>
    </lineage>
</organism>
<dbReference type="Gene3D" id="3.40.50.2000">
    <property type="entry name" value="Glycogen Phosphorylase B"/>
    <property type="match status" value="2"/>
</dbReference>
<dbReference type="Pfam" id="PF06722">
    <property type="entry name" value="EryCIII-like_C"/>
    <property type="match status" value="1"/>
</dbReference>
<dbReference type="GO" id="GO:0008194">
    <property type="term" value="F:UDP-glycosyltransferase activity"/>
    <property type="evidence" value="ECO:0007669"/>
    <property type="project" value="InterPro"/>
</dbReference>
<sequence length="432" mass="46357">MPSIMIATMPVHGHVTPLLAVARHFAGRGDRVRFLTGARFAELVAATGAEHLPLPAEADFDDRQDWNRTFPERAALSGTRAIAHDLEHIFVRPGRAQHDAVMAAHAAEPADALLADPAFIGGAFLLGHPLGVRPPIVMCGICPLMIASRDTAPFGTGLMPLRGPLGRLRNTALASLTAKVLFPAIEQIADRTFHRVHGRSIPFAVLDWPRHADAIVQFTVPEFEYPRSDAPATLHFAGPISASGSRAPLPPWWPELDGSRPVVHLTQGTIGNSDYGQLIAPALDGLADEDVLIAVATGGRPLDSLPPLPANARAAEFLPYDELLPKTDVYVTNGGYGGVQYALRYGVPIVAAGRQEDKPEVIARVAWAGVGRRIRTRIPAPSTIRRAVRAVLDDHHYRDAACRIAGHIAGTRGVHELAEIVDALVAERTASE</sequence>
<dbReference type="eggNOG" id="COG1819">
    <property type="taxonomic scope" value="Bacteria"/>
</dbReference>
<evidence type="ECO:0000313" key="3">
    <source>
        <dbReference type="Proteomes" id="UP000000328"/>
    </source>
</evidence>
<reference evidence="2 3" key="1">
    <citation type="journal article" date="2010" name="Cell Res.">
        <title>Complete genome sequence of the rifamycin SV-producing Amycolatopsis mediterranei U32 revealed its genetic characteristics in phylogeny and metabolism.</title>
        <authorList>
            <person name="Zhao W."/>
            <person name="Zhong Y."/>
            <person name="Yuan H."/>
            <person name="Wang J."/>
            <person name="Zheng H."/>
            <person name="Wang Y."/>
            <person name="Cen X."/>
            <person name="Xu F."/>
            <person name="Bai J."/>
            <person name="Han X."/>
            <person name="Lu G."/>
            <person name="Zhu Y."/>
            <person name="Shao Z."/>
            <person name="Yan H."/>
            <person name="Li C."/>
            <person name="Peng N."/>
            <person name="Zhang Z."/>
            <person name="Zhang Y."/>
            <person name="Lin W."/>
            <person name="Fan Y."/>
            <person name="Qin Z."/>
            <person name="Hu Y."/>
            <person name="Zhu B."/>
            <person name="Wang S."/>
            <person name="Ding X."/>
            <person name="Zhao G.P."/>
        </authorList>
    </citation>
    <scope>NUCLEOTIDE SEQUENCE [LARGE SCALE GENOMIC DNA]</scope>
    <source>
        <strain evidence="3">U-32</strain>
    </source>
</reference>
<feature type="domain" description="Erythromycin biosynthesis protein CIII-like C-terminal" evidence="1">
    <location>
        <begin position="283"/>
        <end position="422"/>
    </location>
</feature>
<dbReference type="EMBL" id="CP002000">
    <property type="protein sequence ID" value="ADJ48188.1"/>
    <property type="molecule type" value="Genomic_DNA"/>
</dbReference>
<keyword evidence="2" id="KW-0808">Transferase</keyword>
<dbReference type="CDD" id="cd03784">
    <property type="entry name" value="GT1_Gtf-like"/>
    <property type="match status" value="1"/>
</dbReference>
<evidence type="ECO:0000259" key="1">
    <source>
        <dbReference type="Pfam" id="PF06722"/>
    </source>
</evidence>
<gene>
    <name evidence="2" type="ordered locus">AMED_6456</name>
</gene>
<proteinExistence type="predicted"/>
<dbReference type="OrthoDB" id="6620093at2"/>
<dbReference type="SUPFAM" id="SSF53756">
    <property type="entry name" value="UDP-Glycosyltransferase/glycogen phosphorylase"/>
    <property type="match status" value="1"/>
</dbReference>
<dbReference type="PATRIC" id="fig|749927.5.peg.6711"/>
<dbReference type="GO" id="GO:0017000">
    <property type="term" value="P:antibiotic biosynthetic process"/>
    <property type="evidence" value="ECO:0007669"/>
    <property type="project" value="UniProtKB-ARBA"/>
</dbReference>
<dbReference type="InterPro" id="IPR002213">
    <property type="entry name" value="UDP_glucos_trans"/>
</dbReference>
<dbReference type="AlphaFoldDB" id="A0A0H3DDN4"/>
<dbReference type="PANTHER" id="PTHR48050">
    <property type="entry name" value="STEROL 3-BETA-GLUCOSYLTRANSFERASE"/>
    <property type="match status" value="1"/>
</dbReference>
<dbReference type="FunFam" id="3.40.50.2000:FF:000072">
    <property type="entry name" value="Glycosyl transferase"/>
    <property type="match status" value="1"/>
</dbReference>
<evidence type="ECO:0000313" key="2">
    <source>
        <dbReference type="EMBL" id="ADJ48188.1"/>
    </source>
</evidence>
<dbReference type="HOGENOM" id="CLU_000537_4_1_11"/>
<dbReference type="PANTHER" id="PTHR48050:SF13">
    <property type="entry name" value="STEROL 3-BETA-GLUCOSYLTRANSFERASE UGT80A2"/>
    <property type="match status" value="1"/>
</dbReference>
<name>A0A0H3DDN4_AMYMU</name>
<dbReference type="GeneID" id="92874111"/>